<proteinExistence type="predicted"/>
<protein>
    <submittedName>
        <fullName evidence="2">Uncharacterized protein</fullName>
    </submittedName>
</protein>
<accession>A0AAV0YVM5</accession>
<dbReference type="Proteomes" id="UP001157006">
    <property type="component" value="Chromosome 1L"/>
</dbReference>
<dbReference type="AlphaFoldDB" id="A0AAV0YVM5"/>
<sequence>MICSLAPGLRNSIEKALNLISVKPCFVSSLSQAHENGIVVFGFPPLNWPSIFVIFGYCILLLFKFNTNVSAPYQTHILNCIHELKAKVRWDPSNTFHIPFDVIKTKTVTTMLGSPELQETVKKFLMSNINHSDSQVCNFCKYLSIILP</sequence>
<keyword evidence="1" id="KW-0812">Transmembrane</keyword>
<keyword evidence="1" id="KW-1133">Transmembrane helix</keyword>
<evidence type="ECO:0000313" key="3">
    <source>
        <dbReference type="Proteomes" id="UP001157006"/>
    </source>
</evidence>
<name>A0AAV0YVM5_VICFA</name>
<keyword evidence="1" id="KW-0472">Membrane</keyword>
<gene>
    <name evidence="2" type="ORF">VFH_I435000</name>
</gene>
<evidence type="ECO:0000313" key="2">
    <source>
        <dbReference type="EMBL" id="CAI8590300.1"/>
    </source>
</evidence>
<reference evidence="2 3" key="1">
    <citation type="submission" date="2023-01" db="EMBL/GenBank/DDBJ databases">
        <authorList>
            <person name="Kreplak J."/>
        </authorList>
    </citation>
    <scope>NUCLEOTIDE SEQUENCE [LARGE SCALE GENOMIC DNA]</scope>
</reference>
<evidence type="ECO:0000256" key="1">
    <source>
        <dbReference type="SAM" id="Phobius"/>
    </source>
</evidence>
<organism evidence="2 3">
    <name type="scientific">Vicia faba</name>
    <name type="common">Broad bean</name>
    <name type="synonym">Faba vulgaris</name>
    <dbReference type="NCBI Taxonomy" id="3906"/>
    <lineage>
        <taxon>Eukaryota</taxon>
        <taxon>Viridiplantae</taxon>
        <taxon>Streptophyta</taxon>
        <taxon>Embryophyta</taxon>
        <taxon>Tracheophyta</taxon>
        <taxon>Spermatophyta</taxon>
        <taxon>Magnoliopsida</taxon>
        <taxon>eudicotyledons</taxon>
        <taxon>Gunneridae</taxon>
        <taxon>Pentapetalae</taxon>
        <taxon>rosids</taxon>
        <taxon>fabids</taxon>
        <taxon>Fabales</taxon>
        <taxon>Fabaceae</taxon>
        <taxon>Papilionoideae</taxon>
        <taxon>50 kb inversion clade</taxon>
        <taxon>NPAAA clade</taxon>
        <taxon>Hologalegina</taxon>
        <taxon>IRL clade</taxon>
        <taxon>Fabeae</taxon>
        <taxon>Vicia</taxon>
    </lineage>
</organism>
<dbReference type="EMBL" id="OX451736">
    <property type="protein sequence ID" value="CAI8590300.1"/>
    <property type="molecule type" value="Genomic_DNA"/>
</dbReference>
<feature type="transmembrane region" description="Helical" evidence="1">
    <location>
        <begin position="46"/>
        <end position="63"/>
    </location>
</feature>
<keyword evidence="3" id="KW-1185">Reference proteome</keyword>